<feature type="transmembrane region" description="Helical" evidence="1">
    <location>
        <begin position="132"/>
        <end position="156"/>
    </location>
</feature>
<feature type="transmembrane region" description="Helical" evidence="1">
    <location>
        <begin position="12"/>
        <end position="33"/>
    </location>
</feature>
<proteinExistence type="predicted"/>
<sequence length="158" mass="18064">MNEFALARVIHVLAVVLWIGGVAMVTTVLIPIIRTTPSDANAMEVFERFEKRFAWQAKFVILIAGGSGFYMLDLIDAWNRYSEPRFWWIHAMTIVWALFMFVLWVAEPLFLNRLFKKHARTNPEKTSVFVHGFHMVLLTLSLVTIAGAVAGSHGWFPI</sequence>
<dbReference type="AlphaFoldDB" id="A0A382WNZ8"/>
<evidence type="ECO:0000313" key="2">
    <source>
        <dbReference type="EMBL" id="SVD60636.1"/>
    </source>
</evidence>
<keyword evidence="1" id="KW-0812">Transmembrane</keyword>
<gene>
    <name evidence="2" type="ORF">METZ01_LOCUS413490</name>
</gene>
<organism evidence="2">
    <name type="scientific">marine metagenome</name>
    <dbReference type="NCBI Taxonomy" id="408172"/>
    <lineage>
        <taxon>unclassified sequences</taxon>
        <taxon>metagenomes</taxon>
        <taxon>ecological metagenomes</taxon>
    </lineage>
</organism>
<evidence type="ECO:0008006" key="3">
    <source>
        <dbReference type="Google" id="ProtNLM"/>
    </source>
</evidence>
<feature type="transmembrane region" description="Helical" evidence="1">
    <location>
        <begin position="53"/>
        <end position="72"/>
    </location>
</feature>
<reference evidence="2" key="1">
    <citation type="submission" date="2018-05" db="EMBL/GenBank/DDBJ databases">
        <authorList>
            <person name="Lanie J.A."/>
            <person name="Ng W.-L."/>
            <person name="Kazmierczak K.M."/>
            <person name="Andrzejewski T.M."/>
            <person name="Davidsen T.M."/>
            <person name="Wayne K.J."/>
            <person name="Tettelin H."/>
            <person name="Glass J.I."/>
            <person name="Rusch D."/>
            <person name="Podicherti R."/>
            <person name="Tsui H.-C.T."/>
            <person name="Winkler M.E."/>
        </authorList>
    </citation>
    <scope>NUCLEOTIDE SEQUENCE</scope>
</reference>
<name>A0A382WNZ8_9ZZZZ</name>
<keyword evidence="1" id="KW-0472">Membrane</keyword>
<evidence type="ECO:0000256" key="1">
    <source>
        <dbReference type="SAM" id="Phobius"/>
    </source>
</evidence>
<dbReference type="EMBL" id="UINC01161441">
    <property type="protein sequence ID" value="SVD60636.1"/>
    <property type="molecule type" value="Genomic_DNA"/>
</dbReference>
<feature type="transmembrane region" description="Helical" evidence="1">
    <location>
        <begin position="87"/>
        <end position="111"/>
    </location>
</feature>
<protein>
    <recommendedName>
        <fullName evidence="3">Copper resistance protein D domain-containing protein</fullName>
    </recommendedName>
</protein>
<accession>A0A382WNZ8</accession>
<keyword evidence="1" id="KW-1133">Transmembrane helix</keyword>